<dbReference type="Proteomes" id="UP000822476">
    <property type="component" value="Unassembled WGS sequence"/>
</dbReference>
<accession>A0A8S9YPH3</accession>
<dbReference type="PANTHER" id="PTHR47331">
    <property type="entry name" value="PHD-TYPE DOMAIN-CONTAINING PROTEIN"/>
    <property type="match status" value="1"/>
</dbReference>
<sequence length="199" mass="22899">MHPKDQRTGVWFNGSELLWKDPVAWTTQLRDFSGRQTERGPEKQTQVLTTLGSVSWFHCFSPPCSWSTLLQKIARLYRICGYVTPSYLRRHHYLLILRPIPSGSVLITTDPKSTRSWRQAQQLADVVWSRRIKEYVPDLQKRQKWTTQVRDLAAAWSPSAGDQRVSAKWTVEHGLVDQSIGVRDGAVREVLVRTKNGSQ</sequence>
<dbReference type="Pfam" id="PF18701">
    <property type="entry name" value="DUF5641"/>
    <property type="match status" value="1"/>
</dbReference>
<name>A0A8S9YPH3_9TREM</name>
<comment type="caution">
    <text evidence="2">The sequence shown here is derived from an EMBL/GenBank/DDBJ whole genome shotgun (WGS) entry which is preliminary data.</text>
</comment>
<dbReference type="OrthoDB" id="10050666at2759"/>
<keyword evidence="3" id="KW-1185">Reference proteome</keyword>
<dbReference type="AlphaFoldDB" id="A0A8S9YPH3"/>
<evidence type="ECO:0000313" key="2">
    <source>
        <dbReference type="EMBL" id="KAF7256632.1"/>
    </source>
</evidence>
<protein>
    <recommendedName>
        <fullName evidence="1">DUF5641 domain-containing protein</fullName>
    </recommendedName>
</protein>
<evidence type="ECO:0000259" key="1">
    <source>
        <dbReference type="Pfam" id="PF18701"/>
    </source>
</evidence>
<reference evidence="2" key="1">
    <citation type="submission" date="2019-07" db="EMBL/GenBank/DDBJ databases">
        <title>Annotation for the trematode Paragonimus miyazaki's.</title>
        <authorList>
            <person name="Choi Y.-J."/>
        </authorList>
    </citation>
    <scope>NUCLEOTIDE SEQUENCE</scope>
    <source>
        <strain evidence="2">Japan</strain>
    </source>
</reference>
<dbReference type="PANTHER" id="PTHR47331:SF2">
    <property type="match status" value="1"/>
</dbReference>
<organism evidence="2 3">
    <name type="scientific">Paragonimus skrjabini miyazakii</name>
    <dbReference type="NCBI Taxonomy" id="59628"/>
    <lineage>
        <taxon>Eukaryota</taxon>
        <taxon>Metazoa</taxon>
        <taxon>Spiralia</taxon>
        <taxon>Lophotrochozoa</taxon>
        <taxon>Platyhelminthes</taxon>
        <taxon>Trematoda</taxon>
        <taxon>Digenea</taxon>
        <taxon>Plagiorchiida</taxon>
        <taxon>Troglotremata</taxon>
        <taxon>Troglotrematidae</taxon>
        <taxon>Paragonimus</taxon>
    </lineage>
</organism>
<dbReference type="InterPro" id="IPR040676">
    <property type="entry name" value="DUF5641"/>
</dbReference>
<dbReference type="EMBL" id="JTDE01002960">
    <property type="protein sequence ID" value="KAF7256632.1"/>
    <property type="molecule type" value="Genomic_DNA"/>
</dbReference>
<gene>
    <name evidence="2" type="ORF">EG68_06159</name>
</gene>
<evidence type="ECO:0000313" key="3">
    <source>
        <dbReference type="Proteomes" id="UP000822476"/>
    </source>
</evidence>
<proteinExistence type="predicted"/>
<feature type="domain" description="DUF5641" evidence="1">
    <location>
        <begin position="116"/>
        <end position="197"/>
    </location>
</feature>